<sequence length="267" mass="28554">MTPSTTLLERRGEIDRRLETALERADEHSVALAASTVDACPDRWYGQLVALSHAAIADKPASDAILSASAAVELLRGYCRLRTELLIQLADNRAHSLTGDPANALLAGDYLNSAAYTALAEAGNHHLEDALQALIAVSESLVDAFDAKYVRSVDDHSFLDDTVGSIGEGAAVIGITLAGGDTTRKEDFATLGRGFSTAYQIRRILNADSDGAVPTIAPPRFDTAALRQHGARHFREATHALGRLSDSADIEPLRNFVNTLCDQDNGF</sequence>
<gene>
    <name evidence="1" type="ORF">ABSL23_16565</name>
</gene>
<proteinExistence type="predicted"/>
<dbReference type="AlphaFoldDB" id="A0AAU8CGQ7"/>
<dbReference type="EMBL" id="CP159205">
    <property type="protein sequence ID" value="XCF18126.1"/>
    <property type="molecule type" value="Genomic_DNA"/>
</dbReference>
<dbReference type="GeneID" id="91110797"/>
<organism evidence="1">
    <name type="scientific">Halobacterium sp. NMX12-1</name>
    <dbReference type="NCBI Taxonomy" id="3166650"/>
    <lineage>
        <taxon>Archaea</taxon>
        <taxon>Methanobacteriati</taxon>
        <taxon>Methanobacteriota</taxon>
        <taxon>Stenosarchaea group</taxon>
        <taxon>Halobacteria</taxon>
        <taxon>Halobacteriales</taxon>
        <taxon>Halobacteriaceae</taxon>
        <taxon>Halobacterium</taxon>
    </lineage>
</organism>
<dbReference type="RefSeq" id="WP_353635457.1">
    <property type="nucleotide sequence ID" value="NZ_CP159205.1"/>
</dbReference>
<dbReference type="Gene3D" id="1.10.600.10">
    <property type="entry name" value="Farnesyl Diphosphate Synthase"/>
    <property type="match status" value="1"/>
</dbReference>
<reference evidence="1" key="1">
    <citation type="submission" date="2024-06" db="EMBL/GenBank/DDBJ databases">
        <title>Genome Sequence of an extremely halophilic archaeon isolated from Permian era halite, Salado Formation, Carlsbad, New Mexico: Halobacterium sp. strain NMX12-1.</title>
        <authorList>
            <person name="Sotoa L."/>
            <person name="DasSarma P."/>
            <person name="Anton B.P."/>
            <person name="Vincze T."/>
            <person name="Verma I."/>
            <person name="Eralp B."/>
            <person name="Powers D.W."/>
            <person name="Dozier B.L."/>
            <person name="Roberts R.J."/>
            <person name="DasSarma S."/>
        </authorList>
    </citation>
    <scope>NUCLEOTIDE SEQUENCE</scope>
    <source>
        <strain evidence="1">NMX12-1</strain>
        <plasmid evidence="1">pNMX12-1_211</plasmid>
    </source>
</reference>
<name>A0AAU8CGQ7_9EURY</name>
<evidence type="ECO:0000313" key="1">
    <source>
        <dbReference type="EMBL" id="XCF18126.1"/>
    </source>
</evidence>
<dbReference type="SUPFAM" id="SSF48576">
    <property type="entry name" value="Terpenoid synthases"/>
    <property type="match status" value="1"/>
</dbReference>
<geneLocation type="plasmid" evidence="1">
    <name>pNMX12-1_211</name>
</geneLocation>
<accession>A0AAU8CGQ7</accession>
<keyword evidence="1" id="KW-0614">Plasmid</keyword>
<dbReference type="InterPro" id="IPR008949">
    <property type="entry name" value="Isoprenoid_synthase_dom_sf"/>
</dbReference>
<protein>
    <submittedName>
        <fullName evidence="1">Polyprenyl synthetase</fullName>
    </submittedName>
</protein>
<dbReference type="KEGG" id="hanx:ABSL23_16565"/>